<dbReference type="PROSITE" id="PS51154">
    <property type="entry name" value="MACRO"/>
    <property type="match status" value="1"/>
</dbReference>
<feature type="domain" description="Macro" evidence="1">
    <location>
        <begin position="1"/>
        <end position="143"/>
    </location>
</feature>
<dbReference type="SUPFAM" id="SSF52949">
    <property type="entry name" value="Macro domain-like"/>
    <property type="match status" value="1"/>
</dbReference>
<organism evidence="2 3">
    <name type="scientific">Fusobacterium phage Fnu1</name>
    <dbReference type="NCBI Taxonomy" id="2530024"/>
    <lineage>
        <taxon>Viruses</taxon>
        <taxon>Duplodnaviria</taxon>
        <taxon>Heunggongvirae</taxon>
        <taxon>Uroviricota</taxon>
        <taxon>Caudoviricetes</taxon>
        <taxon>Latrobevirus</taxon>
        <taxon>Latrobevirus FNU1</taxon>
    </lineage>
</organism>
<proteinExistence type="predicted"/>
<dbReference type="RefSeq" id="YP_010082908.1">
    <property type="nucleotide sequence ID" value="NC_055035.1"/>
</dbReference>
<evidence type="ECO:0000313" key="2">
    <source>
        <dbReference type="EMBL" id="QBJ04150.1"/>
    </source>
</evidence>
<dbReference type="Proteomes" id="UP000292160">
    <property type="component" value="Segment"/>
</dbReference>
<reference evidence="2 3" key="1">
    <citation type="submission" date="2019-02" db="EMBL/GenBank/DDBJ databases">
        <title>Genomic, morphological and functional characterisation of novel bacteriophage Fnu1 capable of disrupt Fusobacterium nucleatum biofilm.</title>
        <authorList>
            <person name="Kabwe M."/>
            <person name="Brown T.L."/>
            <person name="Dashper S."/>
            <person name="Speirs L."/>
            <person name="Ku H."/>
            <person name="Petrovski S."/>
            <person name="Chan H.T."/>
            <person name="Lock P."/>
            <person name="Tucci J."/>
        </authorList>
    </citation>
    <scope>NUCLEOTIDE SEQUENCE [LARGE SCALE GENOMIC DNA]</scope>
</reference>
<dbReference type="CDD" id="cd02901">
    <property type="entry name" value="Macro_Poa1p-like"/>
    <property type="match status" value="1"/>
</dbReference>
<dbReference type="GO" id="GO:0140291">
    <property type="term" value="P:peptidyl-glutamate ADP-deribosylation"/>
    <property type="evidence" value="ECO:0007669"/>
    <property type="project" value="TreeGrafter"/>
</dbReference>
<dbReference type="Gene3D" id="3.40.220.10">
    <property type="entry name" value="Leucine Aminopeptidase, subunit E, domain 1"/>
    <property type="match status" value="1"/>
</dbReference>
<sequence>MKMIELKGDLFTKENMQDKNIYLAQCISRDCEMGLGIAKTFDKKFPDMKDITKKSIKNTTVCSLYKNKVFNLITKNKYWQKPTYISLENSLKDMAITCKEFNIKILAMPRIACGLDKLNWNRVKVMLEELFKDLDITIYVYVL</sequence>
<dbReference type="InterPro" id="IPR002589">
    <property type="entry name" value="Macro_dom"/>
</dbReference>
<dbReference type="InterPro" id="IPR043472">
    <property type="entry name" value="Macro_dom-like"/>
</dbReference>
<dbReference type="KEGG" id="vg:65071916"/>
<evidence type="ECO:0000259" key="1">
    <source>
        <dbReference type="PROSITE" id="PS51154"/>
    </source>
</evidence>
<name>A0A481W691_9CAUD</name>
<protein>
    <submittedName>
        <fullName evidence="2">O-acetyl-ADP-ribose deacetylase 1-like protein</fullName>
    </submittedName>
</protein>
<dbReference type="GeneID" id="65071916"/>
<dbReference type="EMBL" id="MK554696">
    <property type="protein sequence ID" value="QBJ04150.1"/>
    <property type="molecule type" value="Genomic_DNA"/>
</dbReference>
<dbReference type="PANTHER" id="PTHR12521:SF0">
    <property type="entry name" value="ADP-RIBOSE GLYCOHYDROLASE OARD1"/>
    <property type="match status" value="1"/>
</dbReference>
<evidence type="ECO:0000313" key="3">
    <source>
        <dbReference type="Proteomes" id="UP000292160"/>
    </source>
</evidence>
<keyword evidence="3" id="KW-1185">Reference proteome</keyword>
<dbReference type="InterPro" id="IPR050892">
    <property type="entry name" value="ADP-ribose_metab_enzymes"/>
</dbReference>
<accession>A0A481W691</accession>
<dbReference type="PANTHER" id="PTHR12521">
    <property type="entry name" value="PROTEIN C6ORF130"/>
    <property type="match status" value="1"/>
</dbReference>